<protein>
    <recommendedName>
        <fullName evidence="1">VOC domain-containing protein</fullName>
    </recommendedName>
</protein>
<evidence type="ECO:0000313" key="3">
    <source>
        <dbReference type="Proteomes" id="UP001500027"/>
    </source>
</evidence>
<reference evidence="3" key="1">
    <citation type="journal article" date="2019" name="Int. J. Syst. Evol. Microbiol.">
        <title>The Global Catalogue of Microorganisms (GCM) 10K type strain sequencing project: providing services to taxonomists for standard genome sequencing and annotation.</title>
        <authorList>
            <consortium name="The Broad Institute Genomics Platform"/>
            <consortium name="The Broad Institute Genome Sequencing Center for Infectious Disease"/>
            <person name="Wu L."/>
            <person name="Ma J."/>
        </authorList>
    </citation>
    <scope>NUCLEOTIDE SEQUENCE [LARGE SCALE GENOMIC DNA]</scope>
    <source>
        <strain evidence="3">JCM 17452</strain>
    </source>
</reference>
<comment type="caution">
    <text evidence="2">The sequence shown here is derived from an EMBL/GenBank/DDBJ whole genome shotgun (WGS) entry which is preliminary data.</text>
</comment>
<dbReference type="PROSITE" id="PS51819">
    <property type="entry name" value="VOC"/>
    <property type="match status" value="1"/>
</dbReference>
<organism evidence="2 3">
    <name type="scientific">Hyunsoonleella aestuarii</name>
    <dbReference type="NCBI Taxonomy" id="912802"/>
    <lineage>
        <taxon>Bacteria</taxon>
        <taxon>Pseudomonadati</taxon>
        <taxon>Bacteroidota</taxon>
        <taxon>Flavobacteriia</taxon>
        <taxon>Flavobacteriales</taxon>
        <taxon>Flavobacteriaceae</taxon>
    </lineage>
</organism>
<dbReference type="InterPro" id="IPR004360">
    <property type="entry name" value="Glyas_Fos-R_dOase_dom"/>
</dbReference>
<dbReference type="InterPro" id="IPR029068">
    <property type="entry name" value="Glyas_Bleomycin-R_OHBP_Dase"/>
</dbReference>
<keyword evidence="3" id="KW-1185">Reference proteome</keyword>
<feature type="domain" description="VOC" evidence="1">
    <location>
        <begin position="46"/>
        <end position="163"/>
    </location>
</feature>
<dbReference type="Pfam" id="PF00903">
    <property type="entry name" value="Glyoxalase"/>
    <property type="match status" value="1"/>
</dbReference>
<dbReference type="EMBL" id="BAABAV010000003">
    <property type="protein sequence ID" value="GAA4270340.1"/>
    <property type="molecule type" value="Genomic_DNA"/>
</dbReference>
<dbReference type="InterPro" id="IPR037523">
    <property type="entry name" value="VOC_core"/>
</dbReference>
<name>A0ABP8EDU9_9FLAO</name>
<dbReference type="RefSeq" id="WP_139002728.1">
    <property type="nucleotide sequence ID" value="NZ_BAABAV010000003.1"/>
</dbReference>
<evidence type="ECO:0000259" key="1">
    <source>
        <dbReference type="PROSITE" id="PS51819"/>
    </source>
</evidence>
<accession>A0ABP8EDU9</accession>
<dbReference type="Proteomes" id="UP001500027">
    <property type="component" value="Unassembled WGS sequence"/>
</dbReference>
<evidence type="ECO:0000313" key="2">
    <source>
        <dbReference type="EMBL" id="GAA4270340.1"/>
    </source>
</evidence>
<proteinExistence type="predicted"/>
<gene>
    <name evidence="2" type="ORF">GCM10022257_24410</name>
</gene>
<dbReference type="SUPFAM" id="SSF54593">
    <property type="entry name" value="Glyoxalase/Bleomycin resistance protein/Dihydroxybiphenyl dioxygenase"/>
    <property type="match status" value="1"/>
</dbReference>
<dbReference type="CDD" id="cd06587">
    <property type="entry name" value="VOC"/>
    <property type="match status" value="1"/>
</dbReference>
<dbReference type="Gene3D" id="3.10.180.10">
    <property type="entry name" value="2,3-Dihydroxybiphenyl 1,2-Dioxygenase, domain 1"/>
    <property type="match status" value="1"/>
</dbReference>
<sequence>MKDLKAIKNSKIFMLLIFILIFLSTCQKTDKQINLNRVPELASFASYNHTALVVKDLDSSVAFYQYIFNFDTINYPFPYREHIRAKWLSIGHNAELHLGEFIGDTTQYYYPGHIGFTVKSIDSIFSRLLKLNYTLPQIENMPNGERTIHITDIDSNNIHIIESK</sequence>